<evidence type="ECO:0000259" key="1">
    <source>
        <dbReference type="PROSITE" id="PS51340"/>
    </source>
</evidence>
<proteinExistence type="predicted"/>
<accession>A0A1L6BYG8</accession>
<organism evidence="2 3">
    <name type="scientific">Mycobacterium phage MrMagoo</name>
    <dbReference type="NCBI Taxonomy" id="1927020"/>
    <lineage>
        <taxon>Viruses</taxon>
        <taxon>Duplodnaviria</taxon>
        <taxon>Heunggongvirae</taxon>
        <taxon>Uroviricota</taxon>
        <taxon>Caudoviricetes</taxon>
        <taxon>Vilmaviridae</taxon>
        <taxon>Mclasvirinae</taxon>
        <taxon>Reyvirus</taxon>
        <taxon>Reyvirus mrmagoo</taxon>
    </lineage>
</organism>
<dbReference type="PROSITE" id="PS51340">
    <property type="entry name" value="MOSC"/>
    <property type="match status" value="1"/>
</dbReference>
<dbReference type="GO" id="GO:0030151">
    <property type="term" value="F:molybdenum ion binding"/>
    <property type="evidence" value="ECO:0007669"/>
    <property type="project" value="InterPro"/>
</dbReference>
<dbReference type="InterPro" id="IPR005302">
    <property type="entry name" value="MoCF_Sase_C"/>
</dbReference>
<sequence>MYHVQTDHQVVGFGVDHMKLFDARTGEPLVSASRVDGEWTIEATGIPDVTASDRGAALTAMTEQALASLSGTGYSTLIPHELWELD</sequence>
<dbReference type="GO" id="GO:0030170">
    <property type="term" value="F:pyridoxal phosphate binding"/>
    <property type="evidence" value="ECO:0007669"/>
    <property type="project" value="InterPro"/>
</dbReference>
<feature type="domain" description="MOSC" evidence="1">
    <location>
        <begin position="33"/>
        <end position="86"/>
    </location>
</feature>
<keyword evidence="3" id="KW-1185">Reference proteome</keyword>
<evidence type="ECO:0000313" key="2">
    <source>
        <dbReference type="EMBL" id="APQ42142.1"/>
    </source>
</evidence>
<protein>
    <recommendedName>
        <fullName evidence="1">MOSC domain-containing protein</fullName>
    </recommendedName>
</protein>
<dbReference type="KEGG" id="vg:63210602"/>
<dbReference type="EMBL" id="KY223999">
    <property type="protein sequence ID" value="APQ42142.1"/>
    <property type="molecule type" value="Genomic_DNA"/>
</dbReference>
<name>A0A1L6BYG8_9CAUD</name>
<dbReference type="GO" id="GO:0003824">
    <property type="term" value="F:catalytic activity"/>
    <property type="evidence" value="ECO:0007669"/>
    <property type="project" value="InterPro"/>
</dbReference>
<dbReference type="GeneID" id="63210602"/>
<dbReference type="RefSeq" id="YP_010013943.1">
    <property type="nucleotide sequence ID" value="NC_053515.1"/>
</dbReference>
<dbReference type="Proteomes" id="UP000225965">
    <property type="component" value="Segment"/>
</dbReference>
<gene>
    <name evidence="2" type="primary">37</name>
    <name evidence="2" type="ORF">PBI_MRMAGOO_37</name>
</gene>
<evidence type="ECO:0000313" key="3">
    <source>
        <dbReference type="Proteomes" id="UP000225965"/>
    </source>
</evidence>
<reference evidence="2 3" key="1">
    <citation type="submission" date="2016-11" db="EMBL/GenBank/DDBJ databases">
        <authorList>
            <person name="Brown T."/>
            <person name="Davidson K."/>
            <person name="Doll Z."/>
            <person name="Jansson R."/>
            <person name="Janyszek T."/>
            <person name="Lwin C."/>
            <person name="Patil S."/>
            <person name="Piper J."/>
            <person name="Rajendiran N."/>
            <person name="Rittenhouse N.L."/>
            <person name="Younker T.P."/>
            <person name="Zhang J."/>
            <person name="Garlena R.A."/>
            <person name="Russell D.A."/>
            <person name="Pope W.H."/>
            <person name="Jacobs-Sera D."/>
            <person name="Hatfull G.F."/>
        </authorList>
    </citation>
    <scope>NUCLEOTIDE SEQUENCE [LARGE SCALE GENOMIC DNA]</scope>
</reference>